<evidence type="ECO:0000256" key="1">
    <source>
        <dbReference type="SAM" id="MobiDB-lite"/>
    </source>
</evidence>
<evidence type="ECO:0000256" key="2">
    <source>
        <dbReference type="SAM" id="Phobius"/>
    </source>
</evidence>
<accession>A0A7S0GFX3</accession>
<feature type="transmembrane region" description="Helical" evidence="2">
    <location>
        <begin position="202"/>
        <end position="221"/>
    </location>
</feature>
<feature type="compositionally biased region" description="Polar residues" evidence="1">
    <location>
        <begin position="119"/>
        <end position="133"/>
    </location>
</feature>
<proteinExistence type="predicted"/>
<feature type="transmembrane region" description="Helical" evidence="2">
    <location>
        <begin position="6"/>
        <end position="25"/>
    </location>
</feature>
<name>A0A7S0GFX3_9STRA</name>
<dbReference type="AlphaFoldDB" id="A0A7S0GFX3"/>
<feature type="region of interest" description="Disordered" evidence="1">
    <location>
        <begin position="119"/>
        <end position="142"/>
    </location>
</feature>
<sequence length="257" mass="29666">MSYLQYHFVQSFTVTSLLLLFLIRLQISNRPHYSSSLLRDSSGHYPPTFEVVLDPSMSSASYGVSHGRELPWPYVKSATSVHGGESNVVNDKSESVRPSVNSSQQVDYVASTVGSISKSNSPTVHNLRGNQSSNKKKKRRPMMSYARTNNKHFPRNENDNIKYNKFVMLQDEVKLPSHQNQEDATFKKIPVEALDVDSVDHVFLLLMLVGSGLMIVYWNRFLNSFFSHNFWRCRSLFWRHSQTRGMRWADANRRRSR</sequence>
<feature type="region of interest" description="Disordered" evidence="1">
    <location>
        <begin position="83"/>
        <end position="104"/>
    </location>
</feature>
<gene>
    <name evidence="3" type="ORF">PINE0816_LOCUS14072</name>
</gene>
<protein>
    <submittedName>
        <fullName evidence="3">Uncharacterized protein</fullName>
    </submittedName>
</protein>
<keyword evidence="2" id="KW-0472">Membrane</keyword>
<keyword evidence="2" id="KW-1133">Transmembrane helix</keyword>
<evidence type="ECO:0000313" key="3">
    <source>
        <dbReference type="EMBL" id="CAD8417937.1"/>
    </source>
</evidence>
<reference evidence="3" key="1">
    <citation type="submission" date="2021-01" db="EMBL/GenBank/DDBJ databases">
        <authorList>
            <person name="Corre E."/>
            <person name="Pelletier E."/>
            <person name="Niang G."/>
            <person name="Scheremetjew M."/>
            <person name="Finn R."/>
            <person name="Kale V."/>
            <person name="Holt S."/>
            <person name="Cochrane G."/>
            <person name="Meng A."/>
            <person name="Brown T."/>
            <person name="Cohen L."/>
        </authorList>
    </citation>
    <scope>NUCLEOTIDE SEQUENCE</scope>
    <source>
        <strain evidence="3">CCAP1064/1</strain>
    </source>
</reference>
<dbReference type="EMBL" id="HBEL01030226">
    <property type="protein sequence ID" value="CAD8417937.1"/>
    <property type="molecule type" value="Transcribed_RNA"/>
</dbReference>
<keyword evidence="2" id="KW-0812">Transmembrane</keyword>
<organism evidence="3">
    <name type="scientific">Proboscia inermis</name>
    <dbReference type="NCBI Taxonomy" id="420281"/>
    <lineage>
        <taxon>Eukaryota</taxon>
        <taxon>Sar</taxon>
        <taxon>Stramenopiles</taxon>
        <taxon>Ochrophyta</taxon>
        <taxon>Bacillariophyta</taxon>
        <taxon>Coscinodiscophyceae</taxon>
        <taxon>Rhizosoleniophycidae</taxon>
        <taxon>Rhizosoleniales</taxon>
        <taxon>Rhizosoleniaceae</taxon>
        <taxon>Proboscia</taxon>
    </lineage>
</organism>